<name>A0AA36MLE2_9DINO</name>
<dbReference type="Proteomes" id="UP001178507">
    <property type="component" value="Unassembled WGS sequence"/>
</dbReference>
<gene>
    <name evidence="1" type="ORF">EVOR1521_LOCUS5400</name>
</gene>
<keyword evidence="2" id="KW-1185">Reference proteome</keyword>
<comment type="caution">
    <text evidence="1">The sequence shown here is derived from an EMBL/GenBank/DDBJ whole genome shotgun (WGS) entry which is preliminary data.</text>
</comment>
<evidence type="ECO:0000313" key="1">
    <source>
        <dbReference type="EMBL" id="CAJ1376306.1"/>
    </source>
</evidence>
<evidence type="ECO:0000313" key="2">
    <source>
        <dbReference type="Proteomes" id="UP001178507"/>
    </source>
</evidence>
<dbReference type="AlphaFoldDB" id="A0AA36MLE2"/>
<dbReference type="EMBL" id="CAUJNA010000380">
    <property type="protein sequence ID" value="CAJ1376306.1"/>
    <property type="molecule type" value="Genomic_DNA"/>
</dbReference>
<proteinExistence type="predicted"/>
<sequence length="153" mass="16266">MDELTALVAAEEAPSELQGAWRQVATILKEASCKVADLLAVASSAQSESGPAQAEKLLHELLQSWNRQLLALPKGGCALLPLAWTPFRAPRAAALAVLRREGDKGAFALLNLAGSGAEYHLRQLRGPLTRPRLCCCPVVAKAPWSPAPRGPEV</sequence>
<organism evidence="1 2">
    <name type="scientific">Effrenium voratum</name>
    <dbReference type="NCBI Taxonomy" id="2562239"/>
    <lineage>
        <taxon>Eukaryota</taxon>
        <taxon>Sar</taxon>
        <taxon>Alveolata</taxon>
        <taxon>Dinophyceae</taxon>
        <taxon>Suessiales</taxon>
        <taxon>Symbiodiniaceae</taxon>
        <taxon>Effrenium</taxon>
    </lineage>
</organism>
<reference evidence="1" key="1">
    <citation type="submission" date="2023-08" db="EMBL/GenBank/DDBJ databases">
        <authorList>
            <person name="Chen Y."/>
            <person name="Shah S."/>
            <person name="Dougan E. K."/>
            <person name="Thang M."/>
            <person name="Chan C."/>
        </authorList>
    </citation>
    <scope>NUCLEOTIDE SEQUENCE</scope>
</reference>
<protein>
    <submittedName>
        <fullName evidence="1">Uncharacterized protein</fullName>
    </submittedName>
</protein>
<accession>A0AA36MLE2</accession>